<evidence type="ECO:0000256" key="1">
    <source>
        <dbReference type="SAM" id="Phobius"/>
    </source>
</evidence>
<evidence type="ECO:0000313" key="2">
    <source>
        <dbReference type="EMBL" id="RXS94908.1"/>
    </source>
</evidence>
<dbReference type="OrthoDB" id="109241at2"/>
<proteinExistence type="predicted"/>
<dbReference type="AlphaFoldDB" id="A0A4Q1SDD9"/>
<protein>
    <submittedName>
        <fullName evidence="2">Uncharacterized protein</fullName>
    </submittedName>
</protein>
<evidence type="ECO:0000313" key="3">
    <source>
        <dbReference type="Proteomes" id="UP000290253"/>
    </source>
</evidence>
<name>A0A4Q1SDD9_9BACT</name>
<gene>
    <name evidence="2" type="ORF">ESZ00_09715</name>
</gene>
<organism evidence="2 3">
    <name type="scientific">Silvibacterium dinghuense</name>
    <dbReference type="NCBI Taxonomy" id="1560006"/>
    <lineage>
        <taxon>Bacteria</taxon>
        <taxon>Pseudomonadati</taxon>
        <taxon>Acidobacteriota</taxon>
        <taxon>Terriglobia</taxon>
        <taxon>Terriglobales</taxon>
        <taxon>Acidobacteriaceae</taxon>
        <taxon>Silvibacterium</taxon>
    </lineage>
</organism>
<keyword evidence="1" id="KW-0472">Membrane</keyword>
<keyword evidence="3" id="KW-1185">Reference proteome</keyword>
<feature type="transmembrane region" description="Helical" evidence="1">
    <location>
        <begin position="163"/>
        <end position="181"/>
    </location>
</feature>
<dbReference type="EMBL" id="SDMK01000002">
    <property type="protein sequence ID" value="RXS94908.1"/>
    <property type="molecule type" value="Genomic_DNA"/>
</dbReference>
<accession>A0A4Q1SDD9</accession>
<comment type="caution">
    <text evidence="2">The sequence shown here is derived from an EMBL/GenBank/DDBJ whole genome shotgun (WGS) entry which is preliminary data.</text>
</comment>
<keyword evidence="1" id="KW-1133">Transmembrane helix</keyword>
<dbReference type="Proteomes" id="UP000290253">
    <property type="component" value="Unassembled WGS sequence"/>
</dbReference>
<sequence>MFPVETRFRIKDDLAGIPSVEERRALIDRVAHSSQFSRSARLRDFLQYVGYGSLESGGSEIHEHTIGVHVFGRSPDYDRSQDNIVRVNASELRKRIDRYFETEGAEETLTFSIPRGGYIPLFQWREAPTSSAIALPEAQGLTLSTDASLESVAKKPVSRKLPWAWLCVTFVLVTVCCIQWWQNRALRILTDTWAGRPVVSEFWTSFVAAAPETHIILPDASVTMSEEITHKQLSLWDYIHRDFPGSAHGSNMSADRQRDLDTIFGHNIVTLGDFAAAQQFLALSPIAPSFHLSLARFFEADSINHANMIIIGGRKANPWTALFDEKLNFGLEDSDEAASLCVVNRHPLASESARLCPSIGQNYITAYSVVAFVPNPGRTGKVLLLGGTDSDATAAAAQFMTSTDGLNDLKAQLHSDHIGYFEAVLKNTSLRGAPFRAQLLSIRAQ</sequence>
<dbReference type="RefSeq" id="WP_129208077.1">
    <property type="nucleotide sequence ID" value="NZ_BMGU01000003.1"/>
</dbReference>
<reference evidence="2 3" key="1">
    <citation type="journal article" date="2016" name="Int. J. Syst. Evol. Microbiol.">
        <title>Acidipila dinghuensis sp. nov., an acidobacterium isolated from forest soil.</title>
        <authorList>
            <person name="Jiang Y.W."/>
            <person name="Wang J."/>
            <person name="Chen M.H."/>
            <person name="Lv Y.Y."/>
            <person name="Qiu L.H."/>
        </authorList>
    </citation>
    <scope>NUCLEOTIDE SEQUENCE [LARGE SCALE GENOMIC DNA]</scope>
    <source>
        <strain evidence="2 3">DHOF10</strain>
    </source>
</reference>
<keyword evidence="1" id="KW-0812">Transmembrane</keyword>